<gene>
    <name evidence="5" type="ORF">CHR53_02950</name>
</gene>
<dbReference type="SUPFAM" id="SSF103481">
    <property type="entry name" value="Multidrug resistance efflux transporter EmrE"/>
    <property type="match status" value="2"/>
</dbReference>
<evidence type="ECO:0000259" key="4">
    <source>
        <dbReference type="Pfam" id="PF00892"/>
    </source>
</evidence>
<feature type="transmembrane region" description="Helical" evidence="3">
    <location>
        <begin position="149"/>
        <end position="170"/>
    </location>
</feature>
<proteinExistence type="inferred from homology"/>
<feature type="transmembrane region" description="Helical" evidence="3">
    <location>
        <begin position="214"/>
        <end position="234"/>
    </location>
</feature>
<evidence type="ECO:0000256" key="1">
    <source>
        <dbReference type="ARBA" id="ARBA00004127"/>
    </source>
</evidence>
<dbReference type="RefSeq" id="WP_127484895.1">
    <property type="nucleotide sequence ID" value="NZ_CP022572.1"/>
</dbReference>
<dbReference type="Pfam" id="PF00892">
    <property type="entry name" value="EamA"/>
    <property type="match status" value="2"/>
</dbReference>
<keyword evidence="3" id="KW-1133">Transmembrane helix</keyword>
<feature type="domain" description="EamA" evidence="4">
    <location>
        <begin position="151"/>
        <end position="285"/>
    </location>
</feature>
<evidence type="ECO:0000313" key="6">
    <source>
        <dbReference type="Proteomes" id="UP000282892"/>
    </source>
</evidence>
<protein>
    <submittedName>
        <fullName evidence="5">EamA family transporter</fullName>
    </submittedName>
</protein>
<feature type="domain" description="EamA" evidence="4">
    <location>
        <begin position="5"/>
        <end position="139"/>
    </location>
</feature>
<dbReference type="KEGG" id="nmk:CHR53_02950"/>
<dbReference type="AlphaFoldDB" id="A0A3T0HTK0"/>
<feature type="transmembrane region" description="Helical" evidence="3">
    <location>
        <begin position="37"/>
        <end position="54"/>
    </location>
</feature>
<feature type="transmembrane region" description="Helical" evidence="3">
    <location>
        <begin position="123"/>
        <end position="143"/>
    </location>
</feature>
<accession>A0A3T0HTK0</accession>
<keyword evidence="6" id="KW-1185">Reference proteome</keyword>
<dbReference type="STRING" id="1193713.GCA_001636315_03112"/>
<dbReference type="InterPro" id="IPR000620">
    <property type="entry name" value="EamA_dom"/>
</dbReference>
<comment type="similarity">
    <text evidence="2">Belongs to the EamA transporter family.</text>
</comment>
<evidence type="ECO:0000256" key="3">
    <source>
        <dbReference type="SAM" id="Phobius"/>
    </source>
</evidence>
<dbReference type="Proteomes" id="UP000282892">
    <property type="component" value="Chromosome"/>
</dbReference>
<dbReference type="EMBL" id="CP022572">
    <property type="protein sequence ID" value="AZU60308.1"/>
    <property type="molecule type" value="Genomic_DNA"/>
</dbReference>
<keyword evidence="3" id="KW-0812">Transmembrane</keyword>
<evidence type="ECO:0000313" key="5">
    <source>
        <dbReference type="EMBL" id="AZU60308.1"/>
    </source>
</evidence>
<dbReference type="GO" id="GO:0016020">
    <property type="term" value="C:membrane"/>
    <property type="evidence" value="ECO:0007669"/>
    <property type="project" value="InterPro"/>
</dbReference>
<feature type="transmembrane region" description="Helical" evidence="3">
    <location>
        <begin position="96"/>
        <end position="116"/>
    </location>
</feature>
<dbReference type="InterPro" id="IPR052756">
    <property type="entry name" value="Alkyne_AA_exporter"/>
</dbReference>
<evidence type="ECO:0000256" key="2">
    <source>
        <dbReference type="ARBA" id="ARBA00007362"/>
    </source>
</evidence>
<dbReference type="PANTHER" id="PTHR12715">
    <property type="entry name" value="TRANSPORTER, DRUG/METABOLITE EXPORTER FAMILY"/>
    <property type="match status" value="1"/>
</dbReference>
<name>A0A3T0HTK0_9BACI</name>
<feature type="transmembrane region" description="Helical" evidence="3">
    <location>
        <begin position="182"/>
        <end position="202"/>
    </location>
</feature>
<feature type="transmembrane region" description="Helical" evidence="3">
    <location>
        <begin position="268"/>
        <end position="287"/>
    </location>
</feature>
<reference evidence="5 6" key="1">
    <citation type="submission" date="2017-07" db="EMBL/GenBank/DDBJ databases">
        <title>The complete genome sequence of Bacillus mesonae strain H20-5, an efficient strain improving plant abiotic stress resistance.</title>
        <authorList>
            <person name="Kim S.Y."/>
            <person name="Song H."/>
            <person name="Sang M.K."/>
            <person name="Weon H.-Y."/>
            <person name="Song J."/>
        </authorList>
    </citation>
    <scope>NUCLEOTIDE SEQUENCE [LARGE SCALE GENOMIC DNA]</scope>
    <source>
        <strain evidence="5 6">H20-5</strain>
    </source>
</reference>
<comment type="subcellular location">
    <subcellularLocation>
        <location evidence="1">Endomembrane system</location>
        <topology evidence="1">Multi-pass membrane protein</topology>
    </subcellularLocation>
</comment>
<organism evidence="5 6">
    <name type="scientific">Neobacillus mesonae</name>
    <dbReference type="NCBI Taxonomy" id="1193713"/>
    <lineage>
        <taxon>Bacteria</taxon>
        <taxon>Bacillati</taxon>
        <taxon>Bacillota</taxon>
        <taxon>Bacilli</taxon>
        <taxon>Bacillales</taxon>
        <taxon>Bacillaceae</taxon>
        <taxon>Neobacillus</taxon>
    </lineage>
</organism>
<dbReference type="InterPro" id="IPR037185">
    <property type="entry name" value="EmrE-like"/>
</dbReference>
<dbReference type="OrthoDB" id="9809509at2"/>
<dbReference type="PANTHER" id="PTHR12715:SF4">
    <property type="entry name" value="EAMA DOMAIN-CONTAINING PROTEIN"/>
    <property type="match status" value="1"/>
</dbReference>
<feature type="transmembrane region" description="Helical" evidence="3">
    <location>
        <begin position="66"/>
        <end position="84"/>
    </location>
</feature>
<sequence length="309" mass="33405">MNIKVILMAGMAVFLWGSAFAAIRASLLGGYSAGHLVLFRFLIASFVFVLYFWVSGTRLRLPNKEDIVRILLLGWIGISVYQLGVTYGEKTVSAGTAGLLIASAPIFTALIATMALKEYLSFYGWLGMGVGFIGISLITFGSAGSNFTISTGSILLIIAAITASIFFVYQKPLFKKYKPIELTAYFTWAGTIPFFIYFPGLIQEIQAATVEANLSAIYVGIFPAAVAYAMWAIALSLGEAGKVTSMIYIEPVFAIAVAWIWLHELPNVLSIIGGIIAVSSVFIINVLGKRKAGVERRAANNRGILNRPS</sequence>
<keyword evidence="3" id="KW-0472">Membrane</keyword>
<feature type="transmembrane region" description="Helical" evidence="3">
    <location>
        <begin position="246"/>
        <end position="262"/>
    </location>
</feature>